<protein>
    <recommendedName>
        <fullName evidence="2">BTB domain-containing protein</fullName>
    </recommendedName>
</protein>
<feature type="region of interest" description="Disordered" evidence="1">
    <location>
        <begin position="513"/>
        <end position="604"/>
    </location>
</feature>
<gene>
    <name evidence="3" type="ORF">WICPIJ_003081</name>
</gene>
<dbReference type="InterPro" id="IPR000210">
    <property type="entry name" value="BTB/POZ_dom"/>
</dbReference>
<sequence length="667" mass="75166">MNNNPNVTRNVVPQQQINQTPTPIQHTAMSVGSNSSSNSLETFLYKSAYLEGVCSDITVKSFGKEYHLHKLILWRSGFFKALIESSSQMNYTDDDDNGGLVSDASYLNSYEINLEDVEFITQESFEYVISFLYLTSLDQHQLINGHLVNGGNKTSSSMLEFLFSVVATASYLSVPSELASYHTGLILKNINDFNIVKVCQFATYHDYGATVTEKILDSCRGWLCSYGWSSCDTEQGQDVSLWYDIPAEIIKDVVVSDMFFVKNEFERCCFVIRIIQSKEASLVKGSNVSINSLDEHELKEIETLKQILNTPGGINYVHMSASQLHHLETLKDKNNVSYIQPEILKNAFWDGFRLRRIVTSSAPVQKTLGITTECPYTEGPNQETRWIVPVNDETIYDTPSTLRSRFKENNRLHPSQNHKVSMYPPYRFSIQFSKDQLHGLPCDKRIYSQTVWYMGSHWNLYIQKIRTKKGTFQMGVYLHRASNGDDPAMVENLLRDTDQKDFGMRGIARDLSNMNISADEGDPDTTRRVPGAYESDSEDDTMKNTPQRSGAVTDEDAVLRYSDPRTEVNTYYKIHTPTNPSLTTASSSSSSSSSSSPTTQKKKKRAYQPFSITCFASTPDIFNKSQSWGWKSNSMCGFDNHGNVILADPKSSANAGGLRFMVCLGLI</sequence>
<proteinExistence type="predicted"/>
<evidence type="ECO:0000259" key="2">
    <source>
        <dbReference type="PROSITE" id="PS50097"/>
    </source>
</evidence>
<accession>A0A9P8QAM5</accession>
<dbReference type="EMBL" id="JAEUBG010001720">
    <property type="protein sequence ID" value="KAH3685959.1"/>
    <property type="molecule type" value="Genomic_DNA"/>
</dbReference>
<keyword evidence="4" id="KW-1185">Reference proteome</keyword>
<evidence type="ECO:0000313" key="4">
    <source>
        <dbReference type="Proteomes" id="UP000774326"/>
    </source>
</evidence>
<feature type="domain" description="BTB" evidence="2">
    <location>
        <begin position="55"/>
        <end position="141"/>
    </location>
</feature>
<dbReference type="SUPFAM" id="SSF54695">
    <property type="entry name" value="POZ domain"/>
    <property type="match status" value="1"/>
</dbReference>
<evidence type="ECO:0000313" key="3">
    <source>
        <dbReference type="EMBL" id="KAH3685959.1"/>
    </source>
</evidence>
<dbReference type="PROSITE" id="PS50097">
    <property type="entry name" value="BTB"/>
    <property type="match status" value="1"/>
</dbReference>
<dbReference type="OrthoDB" id="6359943at2759"/>
<name>A0A9P8QAM5_WICPI</name>
<dbReference type="PANTHER" id="PTHR47369">
    <property type="entry name" value="BTB/POZ DOMAIN-CONTAINING PROTEIN"/>
    <property type="match status" value="1"/>
</dbReference>
<organism evidence="3 4">
    <name type="scientific">Wickerhamomyces pijperi</name>
    <name type="common">Yeast</name>
    <name type="synonym">Pichia pijperi</name>
    <dbReference type="NCBI Taxonomy" id="599730"/>
    <lineage>
        <taxon>Eukaryota</taxon>
        <taxon>Fungi</taxon>
        <taxon>Dikarya</taxon>
        <taxon>Ascomycota</taxon>
        <taxon>Saccharomycotina</taxon>
        <taxon>Saccharomycetes</taxon>
        <taxon>Phaffomycetales</taxon>
        <taxon>Wickerhamomycetaceae</taxon>
        <taxon>Wickerhamomyces</taxon>
    </lineage>
</organism>
<reference evidence="3" key="2">
    <citation type="submission" date="2021-01" db="EMBL/GenBank/DDBJ databases">
        <authorList>
            <person name="Schikora-Tamarit M.A."/>
        </authorList>
    </citation>
    <scope>NUCLEOTIDE SEQUENCE</scope>
    <source>
        <strain evidence="3">CBS2887</strain>
    </source>
</reference>
<dbReference type="PANTHER" id="PTHR47369:SF1">
    <property type="entry name" value="BTB_POZ DOMAIN-CONTAINING PROTEIN"/>
    <property type="match status" value="1"/>
</dbReference>
<reference evidence="3" key="1">
    <citation type="journal article" date="2021" name="Open Biol.">
        <title>Shared evolutionary footprints suggest mitochondrial oxidative damage underlies multiple complex I losses in fungi.</title>
        <authorList>
            <person name="Schikora-Tamarit M.A."/>
            <person name="Marcet-Houben M."/>
            <person name="Nosek J."/>
            <person name="Gabaldon T."/>
        </authorList>
    </citation>
    <scope>NUCLEOTIDE SEQUENCE</scope>
    <source>
        <strain evidence="3">CBS2887</strain>
    </source>
</reference>
<comment type="caution">
    <text evidence="3">The sequence shown here is derived from an EMBL/GenBank/DDBJ whole genome shotgun (WGS) entry which is preliminary data.</text>
</comment>
<dbReference type="InterPro" id="IPR011333">
    <property type="entry name" value="SKP1/BTB/POZ_sf"/>
</dbReference>
<dbReference type="AlphaFoldDB" id="A0A9P8QAM5"/>
<dbReference type="Gene3D" id="3.30.710.10">
    <property type="entry name" value="Potassium Channel Kv1.1, Chain A"/>
    <property type="match status" value="1"/>
</dbReference>
<evidence type="ECO:0000256" key="1">
    <source>
        <dbReference type="SAM" id="MobiDB-lite"/>
    </source>
</evidence>
<feature type="compositionally biased region" description="Low complexity" evidence="1">
    <location>
        <begin position="576"/>
        <end position="599"/>
    </location>
</feature>
<dbReference type="Proteomes" id="UP000774326">
    <property type="component" value="Unassembled WGS sequence"/>
</dbReference>